<sequence length="627" mass="72222">MKAKKESQEELQIKRIFGIVEEYNQDPKKEPIQFIHGGSSAPFAFMGKTVSTRQGTQEIPQSLIPTGILRKKYGIYPISGELSKGVFGTAGSRKLGVNYDSLSGMGTKVSDIEVVYGFANRSKRHTDIHSFHQNMENLITQISPATYLTVLKMLVMTATNLMIMDANGGNEKRGYYLQLLQNEKENLLKRTQDPEGKIKIVKYFAKYMKEIGELLAGENIPFIADDLFIRQLFNQYPIIYCSTAKPIPFSMGSPDEQIYTGKLDMQTVKLLFTPEENVQELHLMLDKLGLSHIQVHGFTLPQKTQETELDTQSEAEEFDLLLKNLQRIDLGNRKITNSLIKFCMKNYFSETGQSEYLEKGIWLLQRACFTSTLDKSLINELNAIYREIHSKVQADPNYIEKTCGIISTDYYQKLQAIEYVYALIECRRVIKKDDLGIFDYSTEMNEEVIDGLIHREAQDPHQANIFLENLHFIFSEDLKKTINDFEIQNLEARIKAIDDYHLKRSSNAKIEDNVTLDFKDKLIEIRHNNVGEPEDIRDLINEIDGKIVLLKQDQEKYPTYGRYPHKINVLEATKDFLRGEITLKDLEKKMEINHKYDKGNGLLRTGTGKLVDRAVELQNRMNQRLEF</sequence>
<reference evidence="1 2" key="1">
    <citation type="journal article" date="2024" name="Pathogens">
        <title>Characterization of a Novel Species of Legionella Isolated from a Healthcare Facility: Legionella resiliens sp. nov.</title>
        <authorList>
            <person name="Cristino S."/>
            <person name="Pascale M.R."/>
            <person name="Marino F."/>
            <person name="Derelitto C."/>
            <person name="Salaris S."/>
            <person name="Orsini M."/>
            <person name="Squarzoni S."/>
            <person name="Grottola A."/>
            <person name="Girolamini L."/>
        </authorList>
    </citation>
    <scope>NUCLEOTIDE SEQUENCE [LARGE SCALE GENOMIC DNA]</scope>
    <source>
        <strain evidence="1 2">8cVS16</strain>
    </source>
</reference>
<proteinExistence type="predicted"/>
<dbReference type="Proteomes" id="UP001320170">
    <property type="component" value="Unassembled WGS sequence"/>
</dbReference>
<organism evidence="1 2">
    <name type="scientific">Legionella resiliens</name>
    <dbReference type="NCBI Taxonomy" id="2905958"/>
    <lineage>
        <taxon>Bacteria</taxon>
        <taxon>Pseudomonadati</taxon>
        <taxon>Pseudomonadota</taxon>
        <taxon>Gammaproteobacteria</taxon>
        <taxon>Legionellales</taxon>
        <taxon>Legionellaceae</taxon>
        <taxon>Legionella</taxon>
    </lineage>
</organism>
<protein>
    <submittedName>
        <fullName evidence="1">Uncharacterized protein</fullName>
    </submittedName>
</protein>
<evidence type="ECO:0000313" key="1">
    <source>
        <dbReference type="EMBL" id="MCE3532735.1"/>
    </source>
</evidence>
<keyword evidence="2" id="KW-1185">Reference proteome</keyword>
<comment type="caution">
    <text evidence="1">The sequence shown here is derived from an EMBL/GenBank/DDBJ whole genome shotgun (WGS) entry which is preliminary data.</text>
</comment>
<accession>A0ABS8X1X4</accession>
<dbReference type="EMBL" id="JAJTND010000004">
    <property type="protein sequence ID" value="MCE3532735.1"/>
    <property type="molecule type" value="Genomic_DNA"/>
</dbReference>
<dbReference type="RefSeq" id="WP_232890892.1">
    <property type="nucleotide sequence ID" value="NZ_JAJSPM010000005.1"/>
</dbReference>
<name>A0ABS8X1X4_9GAMM</name>
<evidence type="ECO:0000313" key="2">
    <source>
        <dbReference type="Proteomes" id="UP001320170"/>
    </source>
</evidence>
<gene>
    <name evidence="1" type="ORF">LXO92_10130</name>
</gene>